<dbReference type="Pfam" id="PF00364">
    <property type="entry name" value="Biotin_lipoyl"/>
    <property type="match status" value="1"/>
</dbReference>
<evidence type="ECO:0000256" key="4">
    <source>
        <dbReference type="RuleBase" id="RU364072"/>
    </source>
</evidence>
<evidence type="ECO:0000313" key="6">
    <source>
        <dbReference type="EMBL" id="ABJ88709.1"/>
    </source>
</evidence>
<dbReference type="CDD" id="cd06850">
    <property type="entry name" value="biotinyl_domain"/>
    <property type="match status" value="1"/>
</dbReference>
<dbReference type="InterPro" id="IPR050709">
    <property type="entry name" value="Biotin_Carboxyl_Carrier/Decarb"/>
</dbReference>
<dbReference type="PANTHER" id="PTHR45266:SF3">
    <property type="entry name" value="OXALOACETATE DECARBOXYLASE ALPHA CHAIN"/>
    <property type="match status" value="1"/>
</dbReference>
<dbReference type="KEGG" id="sus:Acid_7811"/>
<dbReference type="NCBIfam" id="TIGR00531">
    <property type="entry name" value="BCCP"/>
    <property type="match status" value="1"/>
</dbReference>
<dbReference type="Gene3D" id="2.40.50.100">
    <property type="match status" value="1"/>
</dbReference>
<comment type="function">
    <text evidence="1 4">This protein is a component of the acetyl coenzyme A carboxylase complex; first, biotin carboxylase catalyzes the carboxylation of the carrier protein and then the transcarboxylase transfers the carboxyl group to form malonyl-CoA.</text>
</comment>
<reference evidence="6" key="1">
    <citation type="submission" date="2006-10" db="EMBL/GenBank/DDBJ databases">
        <title>Complete sequence of Solibacter usitatus Ellin6076.</title>
        <authorList>
            <consortium name="US DOE Joint Genome Institute"/>
            <person name="Copeland A."/>
            <person name="Lucas S."/>
            <person name="Lapidus A."/>
            <person name="Barry K."/>
            <person name="Detter J.C."/>
            <person name="Glavina del Rio T."/>
            <person name="Hammon N."/>
            <person name="Israni S."/>
            <person name="Dalin E."/>
            <person name="Tice H."/>
            <person name="Pitluck S."/>
            <person name="Thompson L.S."/>
            <person name="Brettin T."/>
            <person name="Bruce D."/>
            <person name="Han C."/>
            <person name="Tapia R."/>
            <person name="Gilna P."/>
            <person name="Schmutz J."/>
            <person name="Larimer F."/>
            <person name="Land M."/>
            <person name="Hauser L."/>
            <person name="Kyrpides N."/>
            <person name="Mikhailova N."/>
            <person name="Janssen P.H."/>
            <person name="Kuske C.R."/>
            <person name="Richardson P."/>
        </authorList>
    </citation>
    <scope>NUCLEOTIDE SEQUENCE</scope>
    <source>
        <strain evidence="6">Ellin6076</strain>
    </source>
</reference>
<dbReference type="PROSITE" id="PS50968">
    <property type="entry name" value="BIOTINYL_LIPOYL"/>
    <property type="match status" value="1"/>
</dbReference>
<accession>Q01NR1</accession>
<dbReference type="OrthoDB" id="9811735at2"/>
<evidence type="ECO:0000256" key="1">
    <source>
        <dbReference type="ARBA" id="ARBA00003761"/>
    </source>
</evidence>
<dbReference type="InterPro" id="IPR011053">
    <property type="entry name" value="Single_hybrid_motif"/>
</dbReference>
<dbReference type="UniPathway" id="UPA00094"/>
<feature type="domain" description="Lipoyl-binding" evidence="5">
    <location>
        <begin position="73"/>
        <end position="157"/>
    </location>
</feature>
<dbReference type="InParanoid" id="Q01NR1"/>
<protein>
    <recommendedName>
        <fullName evidence="2 4">Biotin carboxyl carrier protein of acetyl-CoA carboxylase</fullName>
    </recommendedName>
</protein>
<keyword evidence="4" id="KW-0443">Lipid metabolism</keyword>
<dbReference type="SUPFAM" id="SSF51230">
    <property type="entry name" value="Single hybrid motif"/>
    <property type="match status" value="1"/>
</dbReference>
<dbReference type="PRINTS" id="PR01071">
    <property type="entry name" value="ACOABIOTINCC"/>
</dbReference>
<dbReference type="GO" id="GO:0003989">
    <property type="term" value="F:acetyl-CoA carboxylase activity"/>
    <property type="evidence" value="ECO:0007669"/>
    <property type="project" value="InterPro"/>
</dbReference>
<evidence type="ECO:0000256" key="3">
    <source>
        <dbReference type="ARBA" id="ARBA00023267"/>
    </source>
</evidence>
<dbReference type="InterPro" id="IPR001249">
    <property type="entry name" value="AcCoA_biotinCC"/>
</dbReference>
<gene>
    <name evidence="6" type="ordered locus">Acid_7811</name>
</gene>
<dbReference type="EMBL" id="CP000473">
    <property type="protein sequence ID" value="ABJ88709.1"/>
    <property type="molecule type" value="Genomic_DNA"/>
</dbReference>
<proteinExistence type="predicted"/>
<keyword evidence="3 4" id="KW-0092">Biotin</keyword>
<dbReference type="FunCoup" id="Q01NR1">
    <property type="interactions" value="487"/>
</dbReference>
<dbReference type="GO" id="GO:0009317">
    <property type="term" value="C:acetyl-CoA carboxylase complex"/>
    <property type="evidence" value="ECO:0007669"/>
    <property type="project" value="InterPro"/>
</dbReference>
<dbReference type="HOGENOM" id="CLU_016733_3_1_0"/>
<keyword evidence="4" id="KW-0275">Fatty acid biosynthesis</keyword>
<name>Q01NR1_SOLUE</name>
<keyword evidence="4" id="KW-0276">Fatty acid metabolism</keyword>
<organism evidence="6">
    <name type="scientific">Solibacter usitatus (strain Ellin6076)</name>
    <dbReference type="NCBI Taxonomy" id="234267"/>
    <lineage>
        <taxon>Bacteria</taxon>
        <taxon>Pseudomonadati</taxon>
        <taxon>Acidobacteriota</taxon>
        <taxon>Terriglobia</taxon>
        <taxon>Bryobacterales</taxon>
        <taxon>Solibacteraceae</taxon>
        <taxon>Candidatus Solibacter</taxon>
    </lineage>
</organism>
<dbReference type="eggNOG" id="COG0511">
    <property type="taxonomic scope" value="Bacteria"/>
</dbReference>
<dbReference type="InterPro" id="IPR000089">
    <property type="entry name" value="Biotin_lipoyl"/>
</dbReference>
<dbReference type="AlphaFoldDB" id="Q01NR1"/>
<evidence type="ECO:0000259" key="5">
    <source>
        <dbReference type="PROSITE" id="PS50968"/>
    </source>
</evidence>
<sequence length="159" mass="17052">MTVDEIRELINLAAETGVAELEVQRGDNRVRIRRAGFAQDVVIGSSPMAVSATAAAAPASAAIHAVEAPKEKGEKPHDPNLFLVKSPIVGTFYEAPSPELPPFVRVGERVQPGKVLCIIESMKLMNEIESETSGVIESKLVMNGQPVEYGEALFAVRTV</sequence>
<keyword evidence="4" id="KW-0444">Lipid biosynthesis</keyword>
<evidence type="ECO:0000256" key="2">
    <source>
        <dbReference type="ARBA" id="ARBA00017562"/>
    </source>
</evidence>
<dbReference type="STRING" id="234267.Acid_7811"/>
<comment type="pathway">
    <text evidence="4">Lipid metabolism; fatty acid biosynthesis.</text>
</comment>
<dbReference type="PANTHER" id="PTHR45266">
    <property type="entry name" value="OXALOACETATE DECARBOXYLASE ALPHA CHAIN"/>
    <property type="match status" value="1"/>
</dbReference>
<dbReference type="GO" id="GO:0006633">
    <property type="term" value="P:fatty acid biosynthetic process"/>
    <property type="evidence" value="ECO:0007669"/>
    <property type="project" value="UniProtKB-UniPathway"/>
</dbReference>